<dbReference type="Pfam" id="PF22920">
    <property type="entry name" value="UvrC_RNaseH"/>
    <property type="match status" value="1"/>
</dbReference>
<feature type="domain" description="GIY-YIG" evidence="10">
    <location>
        <begin position="16"/>
        <end position="95"/>
    </location>
</feature>
<keyword evidence="6 7" id="KW-0742">SOS response</keyword>
<keyword evidence="1 7" id="KW-0963">Cytoplasm</keyword>
<evidence type="ECO:0000259" key="11">
    <source>
        <dbReference type="PROSITE" id="PS50165"/>
    </source>
</evidence>
<evidence type="ECO:0000256" key="7">
    <source>
        <dbReference type="HAMAP-Rule" id="MF_00203"/>
    </source>
</evidence>
<dbReference type="EMBL" id="AP023439">
    <property type="protein sequence ID" value="BCL19718.1"/>
    <property type="molecule type" value="Genomic_DNA"/>
</dbReference>
<dbReference type="InterPro" id="IPR036876">
    <property type="entry name" value="UVR_dom_sf"/>
</dbReference>
<dbReference type="Gene3D" id="3.30.420.340">
    <property type="entry name" value="UvrC, RNAse H endonuclease domain"/>
    <property type="match status" value="1"/>
</dbReference>
<dbReference type="InterPro" id="IPR038476">
    <property type="entry name" value="UvrC_RNase_H_dom_sf"/>
</dbReference>
<dbReference type="FunFam" id="3.40.1440.10:FF:000001">
    <property type="entry name" value="UvrABC system protein C"/>
    <property type="match status" value="1"/>
</dbReference>
<feature type="region of interest" description="Disordered" evidence="8">
    <location>
        <begin position="471"/>
        <end position="501"/>
    </location>
</feature>
<accession>A0A7G1N991</accession>
<evidence type="ECO:0000313" key="13">
    <source>
        <dbReference type="Proteomes" id="UP000516373"/>
    </source>
</evidence>
<dbReference type="NCBIfam" id="TIGR00194">
    <property type="entry name" value="uvrC"/>
    <property type="match status" value="1"/>
</dbReference>
<dbReference type="HAMAP" id="MF_00203">
    <property type="entry name" value="UvrC"/>
    <property type="match status" value="1"/>
</dbReference>
<reference evidence="12 13" key="1">
    <citation type="journal article" date="2014" name="Int. J. Syst. Evol. Microbiol.">
        <title>Complete genome sequence of Corynebacterium casei LMG S-19264T (=DSM 44701T), isolated from a smear-ripened cheese.</title>
        <authorList>
            <consortium name="US DOE Joint Genome Institute (JGI-PGF)"/>
            <person name="Walter F."/>
            <person name="Albersmeier A."/>
            <person name="Kalinowski J."/>
            <person name="Ruckert C."/>
        </authorList>
    </citation>
    <scope>NUCLEOTIDE SEQUENCE [LARGE SCALE GENOMIC DNA]</scope>
    <source>
        <strain evidence="12 13">JCM 4255</strain>
    </source>
</reference>
<dbReference type="SUPFAM" id="SSF82771">
    <property type="entry name" value="GIY-YIG endonuclease"/>
    <property type="match status" value="1"/>
</dbReference>
<dbReference type="InterPro" id="IPR004791">
    <property type="entry name" value="UvrC"/>
</dbReference>
<evidence type="ECO:0000259" key="10">
    <source>
        <dbReference type="PROSITE" id="PS50164"/>
    </source>
</evidence>
<sequence>MADPSSYRPKPGEIPDSPGVYRFRDEHRRVIYVGKAKSLRQRLANYFQDLAGLHPRTRSMVTTAASVEWTVVSTEVEALQLEYSWIKEYDPRFNVKYRDDKSYPYLAVTMNEEYPRVQVMRGQKKKGVRYFGPYAHAWAIRDTVDLLLRVFPVRTCSAGVFKNAARTGRPCLLGYIGKCSAPCVDRVSAEEHRELADEFCDFMTGRTNTYIRRLERQMAEAADEMEYERAARLRDDIGALKKAMEKNAVVLADATDADLIAVAEDELEAAVQIFHVRGGRVRGQRGWVTDKVEEITTGALVEHALQQLYGEETGDAVPKEVLVPALPDPVEPVQEWLAGRRGSGVSLRIPQRGDKKALMETVERNAQQALVLHKTKRASDLTTRSRALEEIADALDLDSAPLRVECYDISHLQGDDVVASMVVFEDGLARKSEYRRFQIKGFAGQDDVRSMHEVITRRFRRYLAEKEKTGEWTDGENGETPEIDRNGEIVGTGPTEDDGRPKKFAYPPQLVVVDGGAPQVAAARRALDELGIDDIAVCGLAKRLEEVWLPGDDDPVILPRTSEGLYLLQRVRDEAHRFAITYQRAKRSKRFRSSPLDDVPGLGETRKQALLKHFGSLKKLRSATIDQICEVPGLGRKTAETIAVALARSAPAAPAVNTATGEIIEEEPGTMGSSGESVAAGAPDERRGQET</sequence>
<dbReference type="InterPro" id="IPR047296">
    <property type="entry name" value="GIY-YIG_UvrC_Cho"/>
</dbReference>
<dbReference type="InterPro" id="IPR001162">
    <property type="entry name" value="UvrC_RNase_H_dom"/>
</dbReference>
<dbReference type="KEGG" id="stui:GCM10017668_15610"/>
<comment type="subcellular location">
    <subcellularLocation>
        <location evidence="7">Cytoplasm</location>
    </subcellularLocation>
</comment>
<dbReference type="PROSITE" id="PS50165">
    <property type="entry name" value="UVRC"/>
    <property type="match status" value="1"/>
</dbReference>
<evidence type="ECO:0000256" key="3">
    <source>
        <dbReference type="ARBA" id="ARBA00022769"/>
    </source>
</evidence>
<keyword evidence="5 7" id="KW-0234">DNA repair</keyword>
<organism evidence="12 13">
    <name type="scientific">Streptomyces tuirus</name>
    <dbReference type="NCBI Taxonomy" id="68278"/>
    <lineage>
        <taxon>Bacteria</taxon>
        <taxon>Bacillati</taxon>
        <taxon>Actinomycetota</taxon>
        <taxon>Actinomycetes</taxon>
        <taxon>Kitasatosporales</taxon>
        <taxon>Streptomycetaceae</taxon>
        <taxon>Streptomyces</taxon>
    </lineage>
</organism>
<dbReference type="CDD" id="cd10434">
    <property type="entry name" value="GIY-YIG_UvrC_Cho"/>
    <property type="match status" value="1"/>
</dbReference>
<dbReference type="Proteomes" id="UP000516373">
    <property type="component" value="Chromosome"/>
</dbReference>
<keyword evidence="2 7" id="KW-0227">DNA damage</keyword>
<evidence type="ECO:0000256" key="6">
    <source>
        <dbReference type="ARBA" id="ARBA00023236"/>
    </source>
</evidence>
<dbReference type="InterPro" id="IPR003583">
    <property type="entry name" value="Hlx-hairpin-Hlx_DNA-bd_motif"/>
</dbReference>
<evidence type="ECO:0000256" key="1">
    <source>
        <dbReference type="ARBA" id="ARBA00022490"/>
    </source>
</evidence>
<name>A0A7G1N991_9ACTN</name>
<dbReference type="Pfam" id="PF01541">
    <property type="entry name" value="GIY-YIG"/>
    <property type="match status" value="1"/>
</dbReference>
<dbReference type="Pfam" id="PF14520">
    <property type="entry name" value="HHH_5"/>
    <property type="match status" value="1"/>
</dbReference>
<dbReference type="SMART" id="SM00465">
    <property type="entry name" value="GIYc"/>
    <property type="match status" value="1"/>
</dbReference>
<dbReference type="Gene3D" id="3.40.1440.10">
    <property type="entry name" value="GIY-YIG endonuclease"/>
    <property type="match status" value="1"/>
</dbReference>
<keyword evidence="3 7" id="KW-0228">DNA excision</keyword>
<dbReference type="PROSITE" id="PS50164">
    <property type="entry name" value="GIY_YIG"/>
    <property type="match status" value="1"/>
</dbReference>
<gene>
    <name evidence="7 12" type="primary">uvrC</name>
    <name evidence="12" type="ORF">GCM10017668_15610</name>
</gene>
<dbReference type="GO" id="GO:0003677">
    <property type="term" value="F:DNA binding"/>
    <property type="evidence" value="ECO:0007669"/>
    <property type="project" value="UniProtKB-UniRule"/>
</dbReference>
<dbReference type="Pfam" id="PF08459">
    <property type="entry name" value="UvrC_RNaseH_dom"/>
    <property type="match status" value="1"/>
</dbReference>
<comment type="similarity">
    <text evidence="7">Belongs to the UvrC family.</text>
</comment>
<dbReference type="Pfam" id="PF02151">
    <property type="entry name" value="UVR"/>
    <property type="match status" value="1"/>
</dbReference>
<dbReference type="PANTHER" id="PTHR30562">
    <property type="entry name" value="UVRC/OXIDOREDUCTASE"/>
    <property type="match status" value="1"/>
</dbReference>
<dbReference type="PROSITE" id="PS50151">
    <property type="entry name" value="UVR"/>
    <property type="match status" value="1"/>
</dbReference>
<feature type="region of interest" description="Disordered" evidence="8">
    <location>
        <begin position="661"/>
        <end position="691"/>
    </location>
</feature>
<dbReference type="InterPro" id="IPR035901">
    <property type="entry name" value="GIY-YIG_endonuc_sf"/>
</dbReference>
<evidence type="ECO:0000313" key="12">
    <source>
        <dbReference type="EMBL" id="BCL19718.1"/>
    </source>
</evidence>
<dbReference type="InterPro" id="IPR010994">
    <property type="entry name" value="RuvA_2-like"/>
</dbReference>
<evidence type="ECO:0000256" key="5">
    <source>
        <dbReference type="ARBA" id="ARBA00023204"/>
    </source>
</evidence>
<dbReference type="Gene3D" id="1.10.150.20">
    <property type="entry name" value="5' to 3' exonuclease, C-terminal subdomain"/>
    <property type="match status" value="1"/>
</dbReference>
<dbReference type="InterPro" id="IPR000305">
    <property type="entry name" value="GIY-YIG_endonuc"/>
</dbReference>
<dbReference type="SUPFAM" id="SSF46600">
    <property type="entry name" value="C-terminal UvrC-binding domain of UvrB"/>
    <property type="match status" value="1"/>
</dbReference>
<dbReference type="InterPro" id="IPR050066">
    <property type="entry name" value="UvrABC_protein_C"/>
</dbReference>
<dbReference type="Gene3D" id="4.10.860.10">
    <property type="entry name" value="UVR domain"/>
    <property type="match status" value="1"/>
</dbReference>
<evidence type="ECO:0000256" key="4">
    <source>
        <dbReference type="ARBA" id="ARBA00022881"/>
    </source>
</evidence>
<dbReference type="PANTHER" id="PTHR30562:SF1">
    <property type="entry name" value="UVRABC SYSTEM PROTEIN C"/>
    <property type="match status" value="1"/>
</dbReference>
<dbReference type="NCBIfam" id="NF001824">
    <property type="entry name" value="PRK00558.1-5"/>
    <property type="match status" value="1"/>
</dbReference>
<dbReference type="FunFam" id="1.10.150.20:FF:000005">
    <property type="entry name" value="UvrABC system protein C"/>
    <property type="match status" value="1"/>
</dbReference>
<evidence type="ECO:0000256" key="2">
    <source>
        <dbReference type="ARBA" id="ARBA00022763"/>
    </source>
</evidence>
<dbReference type="GO" id="GO:0009380">
    <property type="term" value="C:excinuclease repair complex"/>
    <property type="evidence" value="ECO:0007669"/>
    <property type="project" value="InterPro"/>
</dbReference>
<feature type="domain" description="UvrC family homology region profile" evidence="11">
    <location>
        <begin position="259"/>
        <end position="527"/>
    </location>
</feature>
<evidence type="ECO:0000256" key="8">
    <source>
        <dbReference type="SAM" id="MobiDB-lite"/>
    </source>
</evidence>
<dbReference type="GO" id="GO:0005737">
    <property type="term" value="C:cytoplasm"/>
    <property type="evidence" value="ECO:0007669"/>
    <property type="project" value="UniProtKB-SubCell"/>
</dbReference>
<dbReference type="GO" id="GO:0009381">
    <property type="term" value="F:excinuclease ABC activity"/>
    <property type="evidence" value="ECO:0007669"/>
    <property type="project" value="UniProtKB-UniRule"/>
</dbReference>
<dbReference type="SMART" id="SM00278">
    <property type="entry name" value="HhH1"/>
    <property type="match status" value="2"/>
</dbReference>
<proteinExistence type="inferred from homology"/>
<comment type="subunit">
    <text evidence="7">Interacts with UvrB in an incision complex.</text>
</comment>
<dbReference type="GO" id="GO:0006289">
    <property type="term" value="P:nucleotide-excision repair"/>
    <property type="evidence" value="ECO:0007669"/>
    <property type="project" value="UniProtKB-UniRule"/>
</dbReference>
<evidence type="ECO:0000259" key="9">
    <source>
        <dbReference type="PROSITE" id="PS50151"/>
    </source>
</evidence>
<feature type="domain" description="UVR" evidence="9">
    <location>
        <begin position="208"/>
        <end position="243"/>
    </location>
</feature>
<dbReference type="SUPFAM" id="SSF47781">
    <property type="entry name" value="RuvA domain 2-like"/>
    <property type="match status" value="1"/>
</dbReference>
<keyword evidence="4 7" id="KW-0267">Excision nuclease</keyword>
<dbReference type="RefSeq" id="WP_190897901.1">
    <property type="nucleotide sequence ID" value="NZ_AP023439.1"/>
</dbReference>
<protein>
    <recommendedName>
        <fullName evidence="7">UvrABC system protein C</fullName>
        <shortName evidence="7">Protein UvrC</shortName>
    </recommendedName>
    <alternativeName>
        <fullName evidence="7">Excinuclease ABC subunit C</fullName>
    </alternativeName>
</protein>
<dbReference type="InterPro" id="IPR001943">
    <property type="entry name" value="UVR_dom"/>
</dbReference>
<comment type="function">
    <text evidence="7">The UvrABC repair system catalyzes the recognition and processing of DNA lesions. UvrC both incises the 5' and 3' sides of the lesion. The N-terminal half is responsible for the 3' incision and the C-terminal half is responsible for the 5' incision.</text>
</comment>
<dbReference type="AlphaFoldDB" id="A0A7G1N991"/>
<dbReference type="GO" id="GO:0009432">
    <property type="term" value="P:SOS response"/>
    <property type="evidence" value="ECO:0007669"/>
    <property type="project" value="UniProtKB-UniRule"/>
</dbReference>